<keyword evidence="2" id="KW-1133">Transmembrane helix</keyword>
<gene>
    <name evidence="3" type="ORF">DCAF_LOCUS12248</name>
</gene>
<accession>A0AAV1RN76</accession>
<dbReference type="PANTHER" id="PTHR11206">
    <property type="entry name" value="MULTIDRUG RESISTANCE PROTEIN"/>
    <property type="match status" value="1"/>
</dbReference>
<dbReference type="EMBL" id="CAWUPB010001010">
    <property type="protein sequence ID" value="CAK7337221.1"/>
    <property type="molecule type" value="Genomic_DNA"/>
</dbReference>
<comment type="caution">
    <text evidence="3">The sequence shown here is derived from an EMBL/GenBank/DDBJ whole genome shotgun (WGS) entry which is preliminary data.</text>
</comment>
<dbReference type="InterPro" id="IPR002528">
    <property type="entry name" value="MATE_fam"/>
</dbReference>
<name>A0AAV1RN76_9ROSI</name>
<dbReference type="GO" id="GO:0015297">
    <property type="term" value="F:antiporter activity"/>
    <property type="evidence" value="ECO:0007669"/>
    <property type="project" value="InterPro"/>
</dbReference>
<dbReference type="GO" id="GO:0016020">
    <property type="term" value="C:membrane"/>
    <property type="evidence" value="ECO:0007669"/>
    <property type="project" value="InterPro"/>
</dbReference>
<evidence type="ECO:0000256" key="1">
    <source>
        <dbReference type="ARBA" id="ARBA00010199"/>
    </source>
</evidence>
<keyword evidence="4" id="KW-1185">Reference proteome</keyword>
<proteinExistence type="inferred from homology"/>
<sequence>MSSATETLCGQAFGAGHYHMMGIYLQRSWIVDGVAATILLPLVIFATPIFRLLGQEDDVAIASGNISLVRVANELGRRNAEAAKFSIKIIISTSIIIGVWFWLLCLIFGKDISHFVTSDEEVAETMASLAVLLAFSILLNSVQPGLWMGLLSGVIVQTLILSYVIWRTDWDEQVNMATERLGRWYLKSENDSTESSTPV</sequence>
<dbReference type="Pfam" id="PF01554">
    <property type="entry name" value="MatE"/>
    <property type="match status" value="2"/>
</dbReference>
<dbReference type="GO" id="GO:0042910">
    <property type="term" value="F:xenobiotic transmembrane transporter activity"/>
    <property type="evidence" value="ECO:0007669"/>
    <property type="project" value="InterPro"/>
</dbReference>
<feature type="transmembrane region" description="Helical" evidence="2">
    <location>
        <begin position="121"/>
        <end position="139"/>
    </location>
</feature>
<feature type="transmembrane region" description="Helical" evidence="2">
    <location>
        <begin position="29"/>
        <end position="50"/>
    </location>
</feature>
<evidence type="ECO:0000313" key="3">
    <source>
        <dbReference type="EMBL" id="CAK7337221.1"/>
    </source>
</evidence>
<comment type="similarity">
    <text evidence="1">Belongs to the multi antimicrobial extrusion (MATE) (TC 2.A.66.1) family.</text>
</comment>
<feature type="transmembrane region" description="Helical" evidence="2">
    <location>
        <begin position="85"/>
        <end position="109"/>
    </location>
</feature>
<keyword evidence="2" id="KW-0472">Membrane</keyword>
<evidence type="ECO:0000313" key="4">
    <source>
        <dbReference type="Proteomes" id="UP001314170"/>
    </source>
</evidence>
<reference evidence="3 4" key="1">
    <citation type="submission" date="2024-01" db="EMBL/GenBank/DDBJ databases">
        <authorList>
            <person name="Waweru B."/>
        </authorList>
    </citation>
    <scope>NUCLEOTIDE SEQUENCE [LARGE SCALE GENOMIC DNA]</scope>
</reference>
<dbReference type="AlphaFoldDB" id="A0AAV1RN76"/>
<protein>
    <submittedName>
        <fullName evidence="3">Uncharacterized protein</fullName>
    </submittedName>
</protein>
<keyword evidence="2" id="KW-0812">Transmembrane</keyword>
<organism evidence="3 4">
    <name type="scientific">Dovyalis caffra</name>
    <dbReference type="NCBI Taxonomy" id="77055"/>
    <lineage>
        <taxon>Eukaryota</taxon>
        <taxon>Viridiplantae</taxon>
        <taxon>Streptophyta</taxon>
        <taxon>Embryophyta</taxon>
        <taxon>Tracheophyta</taxon>
        <taxon>Spermatophyta</taxon>
        <taxon>Magnoliopsida</taxon>
        <taxon>eudicotyledons</taxon>
        <taxon>Gunneridae</taxon>
        <taxon>Pentapetalae</taxon>
        <taxon>rosids</taxon>
        <taxon>fabids</taxon>
        <taxon>Malpighiales</taxon>
        <taxon>Salicaceae</taxon>
        <taxon>Flacourtieae</taxon>
        <taxon>Dovyalis</taxon>
    </lineage>
</organism>
<feature type="transmembrane region" description="Helical" evidence="2">
    <location>
        <begin position="145"/>
        <end position="166"/>
    </location>
</feature>
<dbReference type="Proteomes" id="UP001314170">
    <property type="component" value="Unassembled WGS sequence"/>
</dbReference>
<evidence type="ECO:0000256" key="2">
    <source>
        <dbReference type="SAM" id="Phobius"/>
    </source>
</evidence>